<evidence type="ECO:0000313" key="3">
    <source>
        <dbReference type="Proteomes" id="UP000053927"/>
    </source>
</evidence>
<accession>R7RZC8</accession>
<evidence type="ECO:0000313" key="2">
    <source>
        <dbReference type="EMBL" id="EIM80275.1"/>
    </source>
</evidence>
<feature type="region of interest" description="Disordered" evidence="1">
    <location>
        <begin position="1"/>
        <end position="45"/>
    </location>
</feature>
<evidence type="ECO:0000256" key="1">
    <source>
        <dbReference type="SAM" id="MobiDB-lite"/>
    </source>
</evidence>
<reference evidence="3" key="1">
    <citation type="journal article" date="2012" name="Science">
        <title>The Paleozoic origin of enzymatic lignin decomposition reconstructed from 31 fungal genomes.</title>
        <authorList>
            <person name="Floudas D."/>
            <person name="Binder M."/>
            <person name="Riley R."/>
            <person name="Barry K."/>
            <person name="Blanchette R.A."/>
            <person name="Henrissat B."/>
            <person name="Martinez A.T."/>
            <person name="Otillar R."/>
            <person name="Spatafora J.W."/>
            <person name="Yadav J.S."/>
            <person name="Aerts A."/>
            <person name="Benoit I."/>
            <person name="Boyd A."/>
            <person name="Carlson A."/>
            <person name="Copeland A."/>
            <person name="Coutinho P.M."/>
            <person name="de Vries R.P."/>
            <person name="Ferreira P."/>
            <person name="Findley K."/>
            <person name="Foster B."/>
            <person name="Gaskell J."/>
            <person name="Glotzer D."/>
            <person name="Gorecki P."/>
            <person name="Heitman J."/>
            <person name="Hesse C."/>
            <person name="Hori C."/>
            <person name="Igarashi K."/>
            <person name="Jurgens J.A."/>
            <person name="Kallen N."/>
            <person name="Kersten P."/>
            <person name="Kohler A."/>
            <person name="Kuees U."/>
            <person name="Kumar T.K.A."/>
            <person name="Kuo A."/>
            <person name="LaButti K."/>
            <person name="Larrondo L.F."/>
            <person name="Lindquist E."/>
            <person name="Ling A."/>
            <person name="Lombard V."/>
            <person name="Lucas S."/>
            <person name="Lundell T."/>
            <person name="Martin R."/>
            <person name="McLaughlin D.J."/>
            <person name="Morgenstern I."/>
            <person name="Morin E."/>
            <person name="Murat C."/>
            <person name="Nagy L.G."/>
            <person name="Nolan M."/>
            <person name="Ohm R.A."/>
            <person name="Patyshakuliyeva A."/>
            <person name="Rokas A."/>
            <person name="Ruiz-Duenas F.J."/>
            <person name="Sabat G."/>
            <person name="Salamov A."/>
            <person name="Samejima M."/>
            <person name="Schmutz J."/>
            <person name="Slot J.C."/>
            <person name="St John F."/>
            <person name="Stenlid J."/>
            <person name="Sun H."/>
            <person name="Sun S."/>
            <person name="Syed K."/>
            <person name="Tsang A."/>
            <person name="Wiebenga A."/>
            <person name="Young D."/>
            <person name="Pisabarro A."/>
            <person name="Eastwood D.C."/>
            <person name="Martin F."/>
            <person name="Cullen D."/>
            <person name="Grigoriev I.V."/>
            <person name="Hibbett D.S."/>
        </authorList>
    </citation>
    <scope>NUCLEOTIDE SEQUENCE [LARGE SCALE GENOMIC DNA]</scope>
    <source>
        <strain evidence="3">FP-91666</strain>
    </source>
</reference>
<feature type="compositionally biased region" description="Basic residues" evidence="1">
    <location>
        <begin position="1"/>
        <end position="16"/>
    </location>
</feature>
<organism evidence="2 3">
    <name type="scientific">Stereum hirsutum (strain FP-91666)</name>
    <name type="common">White-rot fungus</name>
    <dbReference type="NCBI Taxonomy" id="721885"/>
    <lineage>
        <taxon>Eukaryota</taxon>
        <taxon>Fungi</taxon>
        <taxon>Dikarya</taxon>
        <taxon>Basidiomycota</taxon>
        <taxon>Agaricomycotina</taxon>
        <taxon>Agaricomycetes</taxon>
        <taxon>Russulales</taxon>
        <taxon>Stereaceae</taxon>
        <taxon>Stereum</taxon>
    </lineage>
</organism>
<dbReference type="Proteomes" id="UP000053927">
    <property type="component" value="Unassembled WGS sequence"/>
</dbReference>
<feature type="non-terminal residue" evidence="2">
    <location>
        <position position="243"/>
    </location>
</feature>
<dbReference type="GeneID" id="18797667"/>
<dbReference type="RefSeq" id="XP_007310419.1">
    <property type="nucleotide sequence ID" value="XM_007310357.1"/>
</dbReference>
<keyword evidence="3" id="KW-1185">Reference proteome</keyword>
<protein>
    <submittedName>
        <fullName evidence="2">Uncharacterized protein</fullName>
    </submittedName>
</protein>
<dbReference type="OrthoDB" id="2927955at2759"/>
<sequence>MPSAKTKGKKADKKAKKDPNAIPEPKFSFDLEPRPKPQADASAQKANIGVRLPPLLDGLPPEWEKHVNWSDMTYYMCQSMGIPDLDTKAGLKNVHYNFAHYARQLDNFFTHIQARDKKPHQVRGPALVVVTYSKMCADNVLLKRVLLETNFVKMVETLLFDPHCQLIVAGLLWRISCNCSFDMREELAVRTSKILMDVIERFPSDVKLSKLAVATLTETCLTLTHHDPLQTPARRSLLDTRRL</sequence>
<name>R7RZC8_STEHR</name>
<dbReference type="EMBL" id="JH687398">
    <property type="protein sequence ID" value="EIM80275.1"/>
    <property type="molecule type" value="Genomic_DNA"/>
</dbReference>
<feature type="compositionally biased region" description="Basic and acidic residues" evidence="1">
    <location>
        <begin position="27"/>
        <end position="37"/>
    </location>
</feature>
<gene>
    <name evidence="2" type="ORF">STEHIDRAFT_125869</name>
</gene>
<dbReference type="AlphaFoldDB" id="R7RZC8"/>
<dbReference type="KEGG" id="shs:STEHIDRAFT_125869"/>
<proteinExistence type="predicted"/>